<reference evidence="2" key="1">
    <citation type="submission" date="2020-10" db="EMBL/GenBank/DDBJ databases">
        <title>Taxonomic study of unclassified bacteria belonging to the class Ktedonobacteria.</title>
        <authorList>
            <person name="Yabe S."/>
            <person name="Wang C.M."/>
            <person name="Zheng Y."/>
            <person name="Sakai Y."/>
            <person name="Cavaletti L."/>
            <person name="Monciardini P."/>
            <person name="Donadio S."/>
        </authorList>
    </citation>
    <scope>NUCLEOTIDE SEQUENCE</scope>
    <source>
        <strain evidence="2">ID150040</strain>
    </source>
</reference>
<dbReference type="NCBIfam" id="TIGR01847">
    <property type="entry name" value="bacteriocin_sig"/>
    <property type="match status" value="1"/>
</dbReference>
<proteinExistence type="predicted"/>
<protein>
    <recommendedName>
        <fullName evidence="4">Mersacidin/lichenicidin family type 2 lantibiotic</fullName>
    </recommendedName>
</protein>
<dbReference type="InterPro" id="IPR027635">
    <property type="entry name" value="Lantibiotic2_lead_pep_dom"/>
</dbReference>
<organism evidence="2 3">
    <name type="scientific">Reticulibacter mediterranei</name>
    <dbReference type="NCBI Taxonomy" id="2778369"/>
    <lineage>
        <taxon>Bacteria</taxon>
        <taxon>Bacillati</taxon>
        <taxon>Chloroflexota</taxon>
        <taxon>Ktedonobacteria</taxon>
        <taxon>Ktedonobacterales</taxon>
        <taxon>Reticulibacteraceae</taxon>
        <taxon>Reticulibacter</taxon>
    </lineage>
</organism>
<keyword evidence="3" id="KW-1185">Reference proteome</keyword>
<evidence type="ECO:0000256" key="1">
    <source>
        <dbReference type="SAM" id="MobiDB-lite"/>
    </source>
</evidence>
<dbReference type="InterPro" id="IPR010133">
    <property type="entry name" value="Bacteriocin_signal_seq"/>
</dbReference>
<evidence type="ECO:0000313" key="3">
    <source>
        <dbReference type="Proteomes" id="UP000597444"/>
    </source>
</evidence>
<evidence type="ECO:0008006" key="4">
    <source>
        <dbReference type="Google" id="ProtNLM"/>
    </source>
</evidence>
<feature type="compositionally biased region" description="Basic and acidic residues" evidence="1">
    <location>
        <begin position="1"/>
        <end position="12"/>
    </location>
</feature>
<feature type="region of interest" description="Disordered" evidence="1">
    <location>
        <begin position="1"/>
        <end position="51"/>
    </location>
</feature>
<comment type="caution">
    <text evidence="2">The sequence shown here is derived from an EMBL/GenBank/DDBJ whole genome shotgun (WGS) entry which is preliminary data.</text>
</comment>
<name>A0A8J3IYI6_9CHLR</name>
<accession>A0A8J3IYI6</accession>
<evidence type="ECO:0000313" key="2">
    <source>
        <dbReference type="EMBL" id="GHO99102.1"/>
    </source>
</evidence>
<dbReference type="AlphaFoldDB" id="A0A8J3IYI6"/>
<dbReference type="RefSeq" id="WP_220209763.1">
    <property type="nucleotide sequence ID" value="NZ_BNJK01000002.1"/>
</dbReference>
<gene>
    <name evidence="2" type="ORF">KSF_091500</name>
</gene>
<dbReference type="GO" id="GO:0042742">
    <property type="term" value="P:defense response to bacterium"/>
    <property type="evidence" value="ECO:0007669"/>
    <property type="project" value="InterPro"/>
</dbReference>
<sequence length="64" mass="6826">MSIDEIIRAWKAEDEEEKNGNAPANPAGEELSDEDLEQVEGGSEAPGDADMSQNICTCAKISCL</sequence>
<dbReference type="EMBL" id="BNJK01000002">
    <property type="protein sequence ID" value="GHO99102.1"/>
    <property type="molecule type" value="Genomic_DNA"/>
</dbReference>
<dbReference type="NCBIfam" id="TIGR03898">
    <property type="entry name" value="lanti_MRSA_kill"/>
    <property type="match status" value="1"/>
</dbReference>
<dbReference type="Proteomes" id="UP000597444">
    <property type="component" value="Unassembled WGS sequence"/>
</dbReference>